<dbReference type="Proteomes" id="UP001164712">
    <property type="component" value="Chromosome"/>
</dbReference>
<protein>
    <submittedName>
        <fullName evidence="1">YtfJ family protein</fullName>
    </submittedName>
</protein>
<proteinExistence type="predicted"/>
<dbReference type="RefSeq" id="WP_269128327.1">
    <property type="nucleotide sequence ID" value="NZ_CP114058.1"/>
</dbReference>
<sequence>MVDGIIARLGASAHDFVVGQPVPVVSVMNRGELLIEQGNAVYQPWSSVRLGGKVRVLLHLAGRMAAKKENAPLTDALQAAHLPREGYQTTLIVNTDDAIPGSAMFVRASLQSSKAESPWSQFIVDDDGAAAKAWHLRKEGSAVVVLDRQGHVQFAKDGALTPAEIRHVTDLLHRLLQ</sequence>
<keyword evidence="2" id="KW-1185">Reference proteome</keyword>
<dbReference type="InterPro" id="IPR006513">
    <property type="entry name" value="YtfJ_HI0045"/>
</dbReference>
<accession>A0ABY7HVA9</accession>
<organism evidence="1 2">
    <name type="scientific">Rouxiella chamberiensis</name>
    <dbReference type="NCBI Taxonomy" id="1513468"/>
    <lineage>
        <taxon>Bacteria</taxon>
        <taxon>Pseudomonadati</taxon>
        <taxon>Pseudomonadota</taxon>
        <taxon>Gammaproteobacteria</taxon>
        <taxon>Enterobacterales</taxon>
        <taxon>Yersiniaceae</taxon>
        <taxon>Rouxiella</taxon>
    </lineage>
</organism>
<evidence type="ECO:0000313" key="1">
    <source>
        <dbReference type="EMBL" id="WAT02979.1"/>
    </source>
</evidence>
<dbReference type="EMBL" id="CP114058">
    <property type="protein sequence ID" value="WAT02979.1"/>
    <property type="molecule type" value="Genomic_DNA"/>
</dbReference>
<gene>
    <name evidence="1" type="ORF">O1V66_03990</name>
</gene>
<reference evidence="1" key="1">
    <citation type="submission" date="2022-12" db="EMBL/GenBank/DDBJ databases">
        <title>Complete genome sequence of an Australian strain of Rouxiella badensis DAR84756 and resolution of the R. badensis DSM100043 and R. chamberiensis DSM28324 genomes.</title>
        <authorList>
            <person name="Paul S."/>
            <person name="Anderson P.J."/>
            <person name="Maynard G."/>
            <person name="Dyall-Smith M."/>
            <person name="Kudinha T."/>
        </authorList>
    </citation>
    <scope>NUCLEOTIDE SEQUENCE</scope>
    <source>
        <strain evidence="1">DSM 28324</strain>
    </source>
</reference>
<name>A0ABY7HVA9_9GAMM</name>
<dbReference type="Pfam" id="PF09695">
    <property type="entry name" value="YtfJ_HI0045"/>
    <property type="match status" value="1"/>
</dbReference>
<dbReference type="NCBIfam" id="TIGR01626">
    <property type="entry name" value="ytfJ_HI0045"/>
    <property type="match status" value="1"/>
</dbReference>
<evidence type="ECO:0000313" key="2">
    <source>
        <dbReference type="Proteomes" id="UP001164712"/>
    </source>
</evidence>